<dbReference type="EMBL" id="QJJQ01000001">
    <property type="protein sequence ID" value="PXW90575.1"/>
    <property type="molecule type" value="Genomic_DNA"/>
</dbReference>
<evidence type="ECO:0000313" key="2">
    <source>
        <dbReference type="Proteomes" id="UP000247978"/>
    </source>
</evidence>
<dbReference type="SUPFAM" id="SSF51905">
    <property type="entry name" value="FAD/NAD(P)-binding domain"/>
    <property type="match status" value="1"/>
</dbReference>
<protein>
    <recommendedName>
        <fullName evidence="3">Pyridine nucleotide-disulfide oxidoreductase</fullName>
    </recommendedName>
</protein>
<accession>A0A2V3WED1</accession>
<evidence type="ECO:0008006" key="3">
    <source>
        <dbReference type="Google" id="ProtNLM"/>
    </source>
</evidence>
<dbReference type="Gene3D" id="3.50.50.60">
    <property type="entry name" value="FAD/NAD(P)-binding domain"/>
    <property type="match status" value="1"/>
</dbReference>
<gene>
    <name evidence="1" type="ORF">DFR56_101487</name>
</gene>
<sequence>MIINHGHKGDFGGLDKWRLGMQNERFVVNATMETSLPGVFAAGDAATYPNKLNLIVGGFSECPIAVNHAKKYLNPNAETMGTFSTGHEKLR</sequence>
<dbReference type="InterPro" id="IPR036188">
    <property type="entry name" value="FAD/NAD-bd_sf"/>
</dbReference>
<dbReference type="Proteomes" id="UP000247978">
    <property type="component" value="Unassembled WGS sequence"/>
</dbReference>
<proteinExistence type="predicted"/>
<evidence type="ECO:0000313" key="1">
    <source>
        <dbReference type="EMBL" id="PXW90575.1"/>
    </source>
</evidence>
<reference evidence="1 2" key="1">
    <citation type="submission" date="2018-05" db="EMBL/GenBank/DDBJ databases">
        <title>Genomic Encyclopedia of Type Strains, Phase IV (KMG-IV): sequencing the most valuable type-strain genomes for metagenomic binning, comparative biology and taxonomic classification.</title>
        <authorList>
            <person name="Goeker M."/>
        </authorList>
    </citation>
    <scope>NUCLEOTIDE SEQUENCE [LARGE SCALE GENOMIC DNA]</scope>
    <source>
        <strain evidence="1 2">DSM 28556</strain>
    </source>
</reference>
<comment type="caution">
    <text evidence="1">The sequence shown here is derived from an EMBL/GenBank/DDBJ whole genome shotgun (WGS) entry which is preliminary data.</text>
</comment>
<name>A0A2V3WED1_9BACI</name>
<keyword evidence="2" id="KW-1185">Reference proteome</keyword>
<organism evidence="1 2">
    <name type="scientific">Pseudogracilibacillus auburnensis</name>
    <dbReference type="NCBI Taxonomy" id="1494959"/>
    <lineage>
        <taxon>Bacteria</taxon>
        <taxon>Bacillati</taxon>
        <taxon>Bacillota</taxon>
        <taxon>Bacilli</taxon>
        <taxon>Bacillales</taxon>
        <taxon>Bacillaceae</taxon>
        <taxon>Pseudogracilibacillus</taxon>
    </lineage>
</organism>
<dbReference type="AlphaFoldDB" id="A0A2V3WED1"/>